<dbReference type="Proteomes" id="UP001154329">
    <property type="component" value="Chromosome 2"/>
</dbReference>
<evidence type="ECO:0000256" key="11">
    <source>
        <dbReference type="SAM" id="Phobius"/>
    </source>
</evidence>
<keyword evidence="5 10" id="KW-0010">Activator</keyword>
<evidence type="ECO:0000256" key="3">
    <source>
        <dbReference type="ARBA" id="ARBA00019612"/>
    </source>
</evidence>
<gene>
    <name evidence="10" type="primary">MED18</name>
    <name evidence="12" type="ORF">APHIGO_LOCUS4422</name>
</gene>
<comment type="subcellular location">
    <subcellularLocation>
        <location evidence="1 10">Nucleus</location>
    </subcellularLocation>
</comment>
<comment type="similarity">
    <text evidence="2 10">Belongs to the Mediator complex subunit 18 family.</text>
</comment>
<evidence type="ECO:0000256" key="6">
    <source>
        <dbReference type="ARBA" id="ARBA00023163"/>
    </source>
</evidence>
<evidence type="ECO:0000256" key="4">
    <source>
        <dbReference type="ARBA" id="ARBA00023015"/>
    </source>
</evidence>
<dbReference type="GO" id="GO:0070847">
    <property type="term" value="C:core mediator complex"/>
    <property type="evidence" value="ECO:0007669"/>
    <property type="project" value="TreeGrafter"/>
</dbReference>
<reference evidence="12" key="1">
    <citation type="submission" date="2022-02" db="EMBL/GenBank/DDBJ databases">
        <authorList>
            <person name="King R."/>
        </authorList>
    </citation>
    <scope>NUCLEOTIDE SEQUENCE</scope>
</reference>
<dbReference type="GO" id="GO:0003712">
    <property type="term" value="F:transcription coregulator activity"/>
    <property type="evidence" value="ECO:0007669"/>
    <property type="project" value="InterPro"/>
</dbReference>
<name>A0A9P0IXL4_APHGO</name>
<evidence type="ECO:0000256" key="8">
    <source>
        <dbReference type="ARBA" id="ARBA00025687"/>
    </source>
</evidence>
<organism evidence="12 13">
    <name type="scientific">Aphis gossypii</name>
    <name type="common">Cotton aphid</name>
    <dbReference type="NCBI Taxonomy" id="80765"/>
    <lineage>
        <taxon>Eukaryota</taxon>
        <taxon>Metazoa</taxon>
        <taxon>Ecdysozoa</taxon>
        <taxon>Arthropoda</taxon>
        <taxon>Hexapoda</taxon>
        <taxon>Insecta</taxon>
        <taxon>Pterygota</taxon>
        <taxon>Neoptera</taxon>
        <taxon>Paraneoptera</taxon>
        <taxon>Hemiptera</taxon>
        <taxon>Sternorrhyncha</taxon>
        <taxon>Aphidomorpha</taxon>
        <taxon>Aphidoidea</taxon>
        <taxon>Aphididae</taxon>
        <taxon>Aphidini</taxon>
        <taxon>Aphis</taxon>
        <taxon>Aphis</taxon>
    </lineage>
</organism>
<dbReference type="GO" id="GO:0006369">
    <property type="term" value="P:termination of RNA polymerase II transcription"/>
    <property type="evidence" value="ECO:0007669"/>
    <property type="project" value="TreeGrafter"/>
</dbReference>
<reference evidence="12" key="2">
    <citation type="submission" date="2022-10" db="EMBL/GenBank/DDBJ databases">
        <authorList>
            <consortium name="ENA_rothamsted_submissions"/>
            <consortium name="culmorum"/>
            <person name="King R."/>
        </authorList>
    </citation>
    <scope>NUCLEOTIDE SEQUENCE</scope>
</reference>
<keyword evidence="11" id="KW-1133">Transmembrane helix</keyword>
<keyword evidence="11" id="KW-0472">Membrane</keyword>
<keyword evidence="7 10" id="KW-0539">Nucleus</keyword>
<dbReference type="PANTHER" id="PTHR13321:SF2">
    <property type="entry name" value="MEDIATOR OF RNA POLYMERASE II TRANSCRIPTION SUBUNIT 18"/>
    <property type="match status" value="1"/>
</dbReference>
<evidence type="ECO:0000256" key="5">
    <source>
        <dbReference type="ARBA" id="ARBA00023159"/>
    </source>
</evidence>
<evidence type="ECO:0000256" key="2">
    <source>
        <dbReference type="ARBA" id="ARBA00009814"/>
    </source>
</evidence>
<dbReference type="FunFam" id="2.40.320.10:FF:000001">
    <property type="entry name" value="Mediator of RNA polymerase II transcription subunit 18"/>
    <property type="match status" value="1"/>
</dbReference>
<evidence type="ECO:0000256" key="9">
    <source>
        <dbReference type="ARBA" id="ARBA00032012"/>
    </source>
</evidence>
<dbReference type="InterPro" id="IPR019095">
    <property type="entry name" value="Mediator_Med18"/>
</dbReference>
<evidence type="ECO:0000313" key="12">
    <source>
        <dbReference type="EMBL" id="CAH1721522.1"/>
    </source>
</evidence>
<evidence type="ECO:0000256" key="1">
    <source>
        <dbReference type="ARBA" id="ARBA00004123"/>
    </source>
</evidence>
<evidence type="ECO:0000256" key="7">
    <source>
        <dbReference type="ARBA" id="ARBA00023242"/>
    </source>
</evidence>
<comment type="subunit">
    <text evidence="10">Component of the Mediator complex.</text>
</comment>
<protein>
    <recommendedName>
        <fullName evidence="3 10">Mediator of RNA polymerase II transcription subunit 18</fullName>
    </recommendedName>
    <alternativeName>
        <fullName evidence="9 10">Mediator complex subunit 18</fullName>
    </alternativeName>
</protein>
<dbReference type="Gene3D" id="2.40.320.10">
    <property type="entry name" value="Hypothetical Protein Pfu-838710-001"/>
    <property type="match status" value="1"/>
</dbReference>
<keyword evidence="11" id="KW-0812">Transmembrane</keyword>
<accession>A0A9P0IXL4</accession>
<keyword evidence="6 10" id="KW-0804">Transcription</keyword>
<dbReference type="Pfam" id="PF09637">
    <property type="entry name" value="Med18"/>
    <property type="match status" value="1"/>
</dbReference>
<evidence type="ECO:0000256" key="10">
    <source>
        <dbReference type="RuleBase" id="RU364150"/>
    </source>
</evidence>
<dbReference type="GO" id="GO:0016592">
    <property type="term" value="C:mediator complex"/>
    <property type="evidence" value="ECO:0007669"/>
    <property type="project" value="InterPro"/>
</dbReference>
<comment type="function">
    <text evidence="8 10">Component of the Mediator complex, a coactivator involved in the regulated transcription of nearly all RNA polymerase II-dependent genes. Mediator functions as a bridge to convey information from gene-specific regulatory proteins to the basal RNA polymerase II transcription machinery. Mediator is recruited to promoters by direct interactions with regulatory proteins and serves as a scaffold for the assembly of a functional preinitiation complex with RNA polymerase II and the general transcription factors.</text>
</comment>
<evidence type="ECO:0000313" key="13">
    <source>
        <dbReference type="Proteomes" id="UP001154329"/>
    </source>
</evidence>
<feature type="transmembrane region" description="Helical" evidence="11">
    <location>
        <begin position="73"/>
        <end position="97"/>
    </location>
</feature>
<proteinExistence type="inferred from homology"/>
<dbReference type="PANTHER" id="PTHR13321">
    <property type="entry name" value="MEDIATOR OF RNA POLYMERASE II TRANSCRIPTION, SUBUNIT 18"/>
    <property type="match status" value="1"/>
</dbReference>
<keyword evidence="13" id="KW-1185">Reference proteome</keyword>
<dbReference type="GO" id="GO:0006357">
    <property type="term" value="P:regulation of transcription by RNA polymerase II"/>
    <property type="evidence" value="ECO:0007669"/>
    <property type="project" value="InterPro"/>
</dbReference>
<dbReference type="AlphaFoldDB" id="A0A9P0IXL4"/>
<dbReference type="EMBL" id="OU899035">
    <property type="protein sequence ID" value="CAH1721522.1"/>
    <property type="molecule type" value="Genomic_DNA"/>
</dbReference>
<sequence>MEAVKEAPIPAMDSLTAAMKNNIVPNQEYLLQGSVLDSAVEVLLHRLRGLCDNVDSGPETFHDHEMCFSISNVYFSVHVLCPLHIIINIIFLLGSVTPQPLTLRVRRAIDYLDMPYQLRYIGQPELGDKSRPTILRNSIDVATTPTIVDFLTEMGFRMDFEYILRGYMFRKGRMKITVSKIFKMMVVGKPAPESVDPISQSYLVELSVLAPSNQDAIAEDMRVFAEQLKPLVHLEKVDYKRLTQPPM</sequence>
<keyword evidence="4 10" id="KW-0805">Transcription regulation</keyword>